<feature type="domain" description="Bacteriophage phiJL001 Gp84 C-terminal" evidence="1">
    <location>
        <begin position="185"/>
        <end position="260"/>
    </location>
</feature>
<dbReference type="OrthoDB" id="5153at10239"/>
<dbReference type="InterPro" id="IPR018964">
    <property type="entry name" value="Phage_phiJL001_Gp84_C"/>
</dbReference>
<dbReference type="InterPro" id="IPR011928">
    <property type="entry name" value="Phage_phiJL001_Gp84"/>
</dbReference>
<protein>
    <submittedName>
        <fullName evidence="2">Putative structural protein</fullName>
    </submittedName>
</protein>
<dbReference type="Proteomes" id="UP000204629">
    <property type="component" value="Segment"/>
</dbReference>
<sequence length="269" mass="30145">MTYDARERSLFEAYPVELYLFARGAQYWRYTSADEDKVVEGVTYNSVQIKRGAFEQNQEMSRSNLTLTMDKGISFLDQFRGSPPTDIVQLTIQRYHEGDAQLAVPWVGRVVNVKFTEREAEVRLEPVYTSLRRPTLRRMYQTTCPHVLYGAACGLSSANFRVDATLTGVSGRDLLSPAFSSFADGYFAGGYVDWEVAGVLERRFIIAHVGPAITLNLPLAGIPANATVRAYPGCDHTLNTCHNKFNNVDNYGGQPFYPKKNPMNGTPIF</sequence>
<organism evidence="2 3">
    <name type="scientific">Pseudomonas phage PAE1</name>
    <dbReference type="NCBI Taxonomy" id="1718273"/>
    <lineage>
        <taxon>Viruses</taxon>
        <taxon>Duplodnaviria</taxon>
        <taxon>Heunggongvirae</taxon>
        <taxon>Uroviricota</taxon>
        <taxon>Caudoviricetes</taxon>
        <taxon>Mesyanzhinovviridae</taxon>
        <taxon>Rabinowitzvirinae</taxon>
        <taxon>Yuavirus</taxon>
        <taxon>Yuavirus PAE1</taxon>
        <taxon>Pseudomonas virus PAE1</taxon>
    </lineage>
</organism>
<dbReference type="KEGG" id="vg:26642056"/>
<dbReference type="EMBL" id="KT734862">
    <property type="protein sequence ID" value="ALF51527.1"/>
    <property type="molecule type" value="Genomic_DNA"/>
</dbReference>
<dbReference type="RefSeq" id="YP_009215718.1">
    <property type="nucleotide sequence ID" value="NC_028980.1"/>
</dbReference>
<reference evidence="2 3" key="1">
    <citation type="journal article" date="2016" name="Genome Announc.">
        <title>Genome Sequences of Pseudomonas oryzihabitans Phage POR1 and Pseudomonas aeruginosa Phage PAE1.</title>
        <authorList>
            <person name="Dyson Z.A."/>
            <person name="Seviour R.J."/>
            <person name="Tucci J."/>
            <person name="Petrovski S."/>
        </authorList>
    </citation>
    <scope>NUCLEOTIDE SEQUENCE [LARGE SCALE GENOMIC DNA]</scope>
</reference>
<proteinExistence type="predicted"/>
<accession>A0A0N7EMH3</accession>
<evidence type="ECO:0000313" key="2">
    <source>
        <dbReference type="EMBL" id="ALF51527.1"/>
    </source>
</evidence>
<dbReference type="Pfam" id="PF09931">
    <property type="entry name" value="Phage_phiJL001_Gp84_N"/>
    <property type="match status" value="1"/>
</dbReference>
<dbReference type="Pfam" id="PF09356">
    <property type="entry name" value="Phage_BR0599"/>
    <property type="match status" value="1"/>
</dbReference>
<dbReference type="GeneID" id="26642056"/>
<keyword evidence="3" id="KW-1185">Reference proteome</keyword>
<evidence type="ECO:0000259" key="1">
    <source>
        <dbReference type="Pfam" id="PF09356"/>
    </source>
</evidence>
<name>A0A0N7EMH3_9CAUD</name>
<evidence type="ECO:0000313" key="3">
    <source>
        <dbReference type="Proteomes" id="UP000204629"/>
    </source>
</evidence>
<dbReference type="NCBIfam" id="TIGR02218">
    <property type="entry name" value="phg_TIGR02218"/>
    <property type="match status" value="1"/>
</dbReference>
<gene>
    <name evidence="2" type="ORF">PAE1_27</name>
</gene>